<dbReference type="InterPro" id="IPR012337">
    <property type="entry name" value="RNaseH-like_sf"/>
</dbReference>
<dbReference type="PROSITE" id="PS50808">
    <property type="entry name" value="ZF_BED"/>
    <property type="match status" value="1"/>
</dbReference>
<dbReference type="SUPFAM" id="SSF53098">
    <property type="entry name" value="Ribonuclease H-like"/>
    <property type="match status" value="1"/>
</dbReference>
<proteinExistence type="predicted"/>
<comment type="subcellular location">
    <subcellularLocation>
        <location evidence="1">Nucleus</location>
    </subcellularLocation>
</comment>
<dbReference type="RefSeq" id="XP_005748711.1">
    <property type="nucleotide sequence ID" value="XM_005748654.1"/>
</dbReference>
<dbReference type="AlphaFoldDB" id="A0A9Y3VUK0"/>
<feature type="domain" description="BED-type" evidence="9">
    <location>
        <begin position="3"/>
        <end position="53"/>
    </location>
</feature>
<dbReference type="Pfam" id="PF04937">
    <property type="entry name" value="DUF659"/>
    <property type="match status" value="1"/>
</dbReference>
<dbReference type="GeneID" id="102194797"/>
<evidence type="ECO:0000313" key="10">
    <source>
        <dbReference type="Proteomes" id="UP000695023"/>
    </source>
</evidence>
<reference evidence="11" key="1">
    <citation type="submission" date="2025-08" db="UniProtKB">
        <authorList>
            <consortium name="RefSeq"/>
        </authorList>
    </citation>
    <scope>IDENTIFICATION</scope>
</reference>
<evidence type="ECO:0000256" key="3">
    <source>
        <dbReference type="ARBA" id="ARBA00022771"/>
    </source>
</evidence>
<dbReference type="PANTHER" id="PTHR46481">
    <property type="entry name" value="ZINC FINGER BED DOMAIN-CONTAINING PROTEIN 4"/>
    <property type="match status" value="1"/>
</dbReference>
<evidence type="ECO:0000256" key="8">
    <source>
        <dbReference type="PROSITE-ProRule" id="PRU00027"/>
    </source>
</evidence>
<evidence type="ECO:0000256" key="4">
    <source>
        <dbReference type="ARBA" id="ARBA00022833"/>
    </source>
</evidence>
<keyword evidence="2" id="KW-0479">Metal-binding</keyword>
<keyword evidence="3 8" id="KW-0863">Zinc-finger</keyword>
<dbReference type="PANTHER" id="PTHR46481:SF10">
    <property type="entry name" value="ZINC FINGER BED DOMAIN-CONTAINING PROTEIN 39"/>
    <property type="match status" value="1"/>
</dbReference>
<keyword evidence="10" id="KW-1185">Reference proteome</keyword>
<gene>
    <name evidence="11" type="primary">LOC102194797</name>
</gene>
<keyword evidence="5" id="KW-0805">Transcription regulation</keyword>
<keyword evidence="7" id="KW-0539">Nucleus</keyword>
<dbReference type="GO" id="GO:0003677">
    <property type="term" value="F:DNA binding"/>
    <property type="evidence" value="ECO:0007669"/>
    <property type="project" value="InterPro"/>
</dbReference>
<organism evidence="10 11">
    <name type="scientific">Pundamilia nyererei</name>
    <dbReference type="NCBI Taxonomy" id="303518"/>
    <lineage>
        <taxon>Eukaryota</taxon>
        <taxon>Metazoa</taxon>
        <taxon>Chordata</taxon>
        <taxon>Craniata</taxon>
        <taxon>Vertebrata</taxon>
        <taxon>Euteleostomi</taxon>
        <taxon>Actinopterygii</taxon>
        <taxon>Neopterygii</taxon>
        <taxon>Teleostei</taxon>
        <taxon>Neoteleostei</taxon>
        <taxon>Acanthomorphata</taxon>
        <taxon>Ovalentaria</taxon>
        <taxon>Cichlomorphae</taxon>
        <taxon>Cichliformes</taxon>
        <taxon>Cichlidae</taxon>
        <taxon>African cichlids</taxon>
        <taxon>Pseudocrenilabrinae</taxon>
        <taxon>Haplochromini</taxon>
        <taxon>Pundamilia</taxon>
    </lineage>
</organism>
<dbReference type="InterPro" id="IPR007021">
    <property type="entry name" value="DUF659"/>
</dbReference>
<dbReference type="Proteomes" id="UP000695023">
    <property type="component" value="Unplaced"/>
</dbReference>
<evidence type="ECO:0000256" key="2">
    <source>
        <dbReference type="ARBA" id="ARBA00022723"/>
    </source>
</evidence>
<accession>A0A9Y3VUK0</accession>
<evidence type="ECO:0000256" key="7">
    <source>
        <dbReference type="ARBA" id="ARBA00023242"/>
    </source>
</evidence>
<evidence type="ECO:0000313" key="11">
    <source>
        <dbReference type="RefSeq" id="XP_005748711.1"/>
    </source>
</evidence>
<evidence type="ECO:0000259" key="9">
    <source>
        <dbReference type="PROSITE" id="PS50808"/>
    </source>
</evidence>
<evidence type="ECO:0000256" key="5">
    <source>
        <dbReference type="ARBA" id="ARBA00023015"/>
    </source>
</evidence>
<name>A0A9Y3VUK0_9CICH</name>
<sequence>MPRLQSGVWKHFTPAIKDGRETFMCNYCSKTYTKNATKMQMHLDKCKEYSVVSQQSPGPDGSSSASIPVPSLSFLPSATPGGQFLIDSVDQRIQAYADECLARAVYATSSPLTLTDNIYWKRFFSVLRPAYCPPPREALSSHLLDCEFDRVQSQVHESIGKADCVAIISSGWSNVKETGTIIYAVATPVPLFYKCTMTKEQTRTSTFIADELKGVINEVGSQKVFAVVTDDAPEMMAAWAQVEEAFPHISAIGCTASGVERLFDDIVAQPSMKSLCRRAEQVVRCVQEQKMLSDTFRCWKTTKIRDHTSKGTALELPSGTNWTSVVNMFSSLLEGQNSIREMAVSPTLDIEVTVRATLQDAEFWKGLSSSRNLLYLIGNYIDFLKREDAALSGVVDMFSQLRYVIGTSLSASVLHSGEQKAVMASLDRCQEFCVKPIHAAAYMLDPKHVGQQTLTGEQINSAYYAISNLSHHLNLDEGKVLGSFARFSAKQGLWKGAGIWSSCQHVSASTWWKGLCSSEPLSAVAFAILQIPPTTGACERLWQHLRSMKMKGFVSAERVQKLVAVQANLNLLEPSDFDYAPLESDEEKKASFQSESHQ</sequence>
<dbReference type="InterPro" id="IPR052035">
    <property type="entry name" value="ZnF_BED_domain_contain"/>
</dbReference>
<evidence type="ECO:0000256" key="6">
    <source>
        <dbReference type="ARBA" id="ARBA00023163"/>
    </source>
</evidence>
<dbReference type="GO" id="GO:0008270">
    <property type="term" value="F:zinc ion binding"/>
    <property type="evidence" value="ECO:0007669"/>
    <property type="project" value="UniProtKB-KW"/>
</dbReference>
<keyword evidence="4" id="KW-0862">Zinc</keyword>
<keyword evidence="6" id="KW-0804">Transcription</keyword>
<dbReference type="GO" id="GO:0005634">
    <property type="term" value="C:nucleus"/>
    <property type="evidence" value="ECO:0007669"/>
    <property type="project" value="UniProtKB-SubCell"/>
</dbReference>
<protein>
    <submittedName>
        <fullName evidence="11">Uncharacterized protein LOC102194797</fullName>
    </submittedName>
</protein>
<evidence type="ECO:0000256" key="1">
    <source>
        <dbReference type="ARBA" id="ARBA00004123"/>
    </source>
</evidence>
<dbReference type="InterPro" id="IPR003656">
    <property type="entry name" value="Znf_BED"/>
</dbReference>